<proteinExistence type="predicted"/>
<name>A0A9W9ZJ10_9CNID</name>
<dbReference type="OrthoDB" id="5982770at2759"/>
<evidence type="ECO:0000256" key="1">
    <source>
        <dbReference type="SAM" id="Phobius"/>
    </source>
</evidence>
<evidence type="ECO:0000256" key="2">
    <source>
        <dbReference type="SAM" id="SignalP"/>
    </source>
</evidence>
<feature type="signal peptide" evidence="2">
    <location>
        <begin position="1"/>
        <end position="19"/>
    </location>
</feature>
<keyword evidence="1" id="KW-1133">Transmembrane helix</keyword>
<organism evidence="3 4">
    <name type="scientific">Desmophyllum pertusum</name>
    <dbReference type="NCBI Taxonomy" id="174260"/>
    <lineage>
        <taxon>Eukaryota</taxon>
        <taxon>Metazoa</taxon>
        <taxon>Cnidaria</taxon>
        <taxon>Anthozoa</taxon>
        <taxon>Hexacorallia</taxon>
        <taxon>Scleractinia</taxon>
        <taxon>Caryophylliina</taxon>
        <taxon>Caryophylliidae</taxon>
        <taxon>Desmophyllum</taxon>
    </lineage>
</organism>
<dbReference type="AlphaFoldDB" id="A0A9W9ZJ10"/>
<evidence type="ECO:0000313" key="3">
    <source>
        <dbReference type="EMBL" id="KAJ7382225.1"/>
    </source>
</evidence>
<comment type="caution">
    <text evidence="3">The sequence shown here is derived from an EMBL/GenBank/DDBJ whole genome shotgun (WGS) entry which is preliminary data.</text>
</comment>
<keyword evidence="4" id="KW-1185">Reference proteome</keyword>
<gene>
    <name evidence="3" type="ORF">OS493_036258</name>
</gene>
<feature type="transmembrane region" description="Helical" evidence="1">
    <location>
        <begin position="139"/>
        <end position="159"/>
    </location>
</feature>
<protein>
    <submittedName>
        <fullName evidence="3">Uncharacterized protein</fullName>
    </submittedName>
</protein>
<dbReference type="EMBL" id="MU825932">
    <property type="protein sequence ID" value="KAJ7382225.1"/>
    <property type="molecule type" value="Genomic_DNA"/>
</dbReference>
<dbReference type="Proteomes" id="UP001163046">
    <property type="component" value="Unassembled WGS sequence"/>
</dbReference>
<evidence type="ECO:0000313" key="4">
    <source>
        <dbReference type="Proteomes" id="UP001163046"/>
    </source>
</evidence>
<keyword evidence="1" id="KW-0472">Membrane</keyword>
<accession>A0A9W9ZJ10</accession>
<keyword evidence="2" id="KW-0732">Signal</keyword>
<keyword evidence="1" id="KW-0812">Transmembrane</keyword>
<feature type="chain" id="PRO_5040932278" evidence="2">
    <location>
        <begin position="20"/>
        <end position="160"/>
    </location>
</feature>
<reference evidence="3" key="1">
    <citation type="submission" date="2023-01" db="EMBL/GenBank/DDBJ databases">
        <title>Genome assembly of the deep-sea coral Lophelia pertusa.</title>
        <authorList>
            <person name="Herrera S."/>
            <person name="Cordes E."/>
        </authorList>
    </citation>
    <scope>NUCLEOTIDE SEQUENCE</scope>
    <source>
        <strain evidence="3">USNM1676648</strain>
        <tissue evidence="3">Polyp</tissue>
    </source>
</reference>
<sequence>MKASLLFASVILCFWITYAAEFSCYLCNGMQSSLQVCDEKIKKATCSSHAKGADRCGIFSFLNADGIRVYGKSCVFQKYCKSNEDFCNAVSDKFGEAKDCEIECCSEEYCNYNSTHKVPDTKDDDDDDSEDCDWIDASIPLGVSGFLLGACALYAMAMVK</sequence>